<dbReference type="Proteomes" id="UP000319481">
    <property type="component" value="Unassembled WGS sequence"/>
</dbReference>
<dbReference type="EMBL" id="SGNZ01000023">
    <property type="protein sequence ID" value="TRA83545.1"/>
    <property type="molecule type" value="Genomic_DNA"/>
</dbReference>
<comment type="caution">
    <text evidence="1">The sequence shown here is derived from an EMBL/GenBank/DDBJ whole genome shotgun (WGS) entry which is preliminary data.</text>
</comment>
<sequence>MTYDFKSRVKRSIEMRAMASRNNAEIDAIIREFALQISDATDGHVIVEIAALYEIGGHVTREPGESAERLLTFEAIVANTAINEEERDDSDQILAELIRGTLGYPCTILCESYEFQCSDGKGLAEAMGQMIDLPATGEILYRLQNPQTDRPLGPSRRPL</sequence>
<evidence type="ECO:0000313" key="2">
    <source>
        <dbReference type="Proteomes" id="UP000319481"/>
    </source>
</evidence>
<accession>A0ABY3BIW5</accession>
<keyword evidence="2" id="KW-1185">Reference proteome</keyword>
<proteinExistence type="predicted"/>
<evidence type="ECO:0000313" key="1">
    <source>
        <dbReference type="EMBL" id="TRA83545.1"/>
    </source>
</evidence>
<dbReference type="RefSeq" id="WP_142914255.1">
    <property type="nucleotide sequence ID" value="NZ_JAPZLP010000033.1"/>
</dbReference>
<reference evidence="1 2" key="1">
    <citation type="journal article" date="2019" name="Appl. Microbiol. Biotechnol.">
        <title>Differential efficiency of wild type rhizogenic strains for rol gene transformation of plants.</title>
        <authorList>
            <person name="Desmet S."/>
            <person name="De Keyser E."/>
            <person name="Van Vaerenbergh J."/>
            <person name="Baeyen S."/>
            <person name="Van Huylenbroeck J."/>
            <person name="Geelen D."/>
            <person name="Dhooghe E."/>
        </authorList>
    </citation>
    <scope>NUCLEOTIDE SEQUENCE [LARGE SCALE GENOMIC DNA]</scope>
    <source>
        <strain evidence="1 2">GBBC3283</strain>
    </source>
</reference>
<gene>
    <name evidence="1" type="ORF">EXN23_25095</name>
</gene>
<name>A0ABY3BIW5_9HYPH</name>
<protein>
    <submittedName>
        <fullName evidence="1">Uncharacterized protein</fullName>
    </submittedName>
</protein>
<organism evidence="1 2">
    <name type="scientific">Agrobacterium salinitolerans</name>
    <dbReference type="NCBI Taxonomy" id="1183413"/>
    <lineage>
        <taxon>Bacteria</taxon>
        <taxon>Pseudomonadati</taxon>
        <taxon>Pseudomonadota</taxon>
        <taxon>Alphaproteobacteria</taxon>
        <taxon>Hyphomicrobiales</taxon>
        <taxon>Rhizobiaceae</taxon>
        <taxon>Rhizobium/Agrobacterium group</taxon>
        <taxon>Agrobacterium</taxon>
    </lineage>
</organism>